<accession>A0A1E3I5V9</accession>
<dbReference type="Pfam" id="PF12937">
    <property type="entry name" value="F-box-like"/>
    <property type="match status" value="1"/>
</dbReference>
<evidence type="ECO:0000313" key="3">
    <source>
        <dbReference type="EMBL" id="ODN83755.1"/>
    </source>
</evidence>
<dbReference type="GeneID" id="30153155"/>
<dbReference type="STRING" id="1295533.A0A1E3I5V9"/>
<dbReference type="InterPro" id="IPR032675">
    <property type="entry name" value="LRR_dom_sf"/>
</dbReference>
<feature type="compositionally biased region" description="Polar residues" evidence="1">
    <location>
        <begin position="46"/>
        <end position="60"/>
    </location>
</feature>
<reference evidence="3 4" key="1">
    <citation type="submission" date="2016-06" db="EMBL/GenBank/DDBJ databases">
        <title>Evolution of pathogenesis and genome organization in the Tremellales.</title>
        <authorList>
            <person name="Cuomo C."/>
            <person name="Litvintseva A."/>
            <person name="Heitman J."/>
            <person name="Chen Y."/>
            <person name="Sun S."/>
            <person name="Springer D."/>
            <person name="Dromer F."/>
            <person name="Young S."/>
            <person name="Zeng Q."/>
            <person name="Chapman S."/>
            <person name="Gujja S."/>
            <person name="Saif S."/>
            <person name="Birren B."/>
        </authorList>
    </citation>
    <scope>NUCLEOTIDE SEQUENCE [LARGE SCALE GENOMIC DNA]</scope>
    <source>
        <strain evidence="3 4">CBS 6039</strain>
    </source>
</reference>
<feature type="compositionally biased region" description="Low complexity" evidence="1">
    <location>
        <begin position="217"/>
        <end position="253"/>
    </location>
</feature>
<dbReference type="OrthoDB" id="550575at2759"/>
<organism evidence="3 4">
    <name type="scientific">Cryptococcus amylolentus CBS 6039</name>
    <dbReference type="NCBI Taxonomy" id="1295533"/>
    <lineage>
        <taxon>Eukaryota</taxon>
        <taxon>Fungi</taxon>
        <taxon>Dikarya</taxon>
        <taxon>Basidiomycota</taxon>
        <taxon>Agaricomycotina</taxon>
        <taxon>Tremellomycetes</taxon>
        <taxon>Tremellales</taxon>
        <taxon>Cryptococcaceae</taxon>
        <taxon>Cryptococcus</taxon>
    </lineage>
</organism>
<dbReference type="AlphaFoldDB" id="A0A1E3I5V9"/>
<feature type="compositionally biased region" description="Polar residues" evidence="1">
    <location>
        <begin position="11"/>
        <end position="24"/>
    </location>
</feature>
<dbReference type="Proteomes" id="UP000094065">
    <property type="component" value="Unassembled WGS sequence"/>
</dbReference>
<dbReference type="GO" id="GO:0019005">
    <property type="term" value="C:SCF ubiquitin ligase complex"/>
    <property type="evidence" value="ECO:0007669"/>
    <property type="project" value="TreeGrafter"/>
</dbReference>
<gene>
    <name evidence="3" type="ORF">L202_01846</name>
</gene>
<evidence type="ECO:0000256" key="1">
    <source>
        <dbReference type="SAM" id="MobiDB-lite"/>
    </source>
</evidence>
<keyword evidence="4" id="KW-1185">Reference proteome</keyword>
<feature type="region of interest" description="Disordered" evidence="1">
    <location>
        <begin position="1"/>
        <end position="60"/>
    </location>
</feature>
<comment type="caution">
    <text evidence="3">The sequence shown here is derived from an EMBL/GenBank/DDBJ whole genome shotgun (WGS) entry which is preliminary data.</text>
</comment>
<feature type="region of interest" description="Disordered" evidence="1">
    <location>
        <begin position="121"/>
        <end position="327"/>
    </location>
</feature>
<dbReference type="PANTHER" id="PTHR13318">
    <property type="entry name" value="PARTNER OF PAIRED, ISOFORM B-RELATED"/>
    <property type="match status" value="1"/>
</dbReference>
<dbReference type="SUPFAM" id="SSF52047">
    <property type="entry name" value="RNI-like"/>
    <property type="match status" value="1"/>
</dbReference>
<feature type="domain" description="F-box" evidence="2">
    <location>
        <begin position="411"/>
        <end position="472"/>
    </location>
</feature>
<feature type="compositionally biased region" description="Low complexity" evidence="1">
    <location>
        <begin position="183"/>
        <end position="197"/>
    </location>
</feature>
<protein>
    <recommendedName>
        <fullName evidence="2">F-box domain-containing protein</fullName>
    </recommendedName>
</protein>
<evidence type="ECO:0000259" key="2">
    <source>
        <dbReference type="Pfam" id="PF12937"/>
    </source>
</evidence>
<feature type="region of interest" description="Disordered" evidence="1">
    <location>
        <begin position="811"/>
        <end position="830"/>
    </location>
</feature>
<dbReference type="InterPro" id="IPR001810">
    <property type="entry name" value="F-box_dom"/>
</dbReference>
<dbReference type="InterPro" id="IPR036047">
    <property type="entry name" value="F-box-like_dom_sf"/>
</dbReference>
<dbReference type="Gene3D" id="3.80.10.10">
    <property type="entry name" value="Ribonuclease Inhibitor"/>
    <property type="match status" value="2"/>
</dbReference>
<sequence length="967" mass="105939">MSLPSPRVPASPTTTTPRSLIQIPSTPPLTKHRSDTILSTSSSSSYPNVHTPETPSILSSLSFAGAGHDLFRDEGKETGEDQGSLGMYTLKRRASSYEFGALEEAAVIERGRGRGWSGVSGWGFGADEAGPSHQEQERANMPFVESPTEESTGFHYPHPNASPTSPPDEPHFSHAPSDPPTEPLSLPTSTPALTSKPAPERRPSWFQKTALDKLPRSRSSFKLFSSSATPQSTFGTSSQSPSISSISATSQSTHPRPKREKFKSLISFSRPRKASYSSQSSFADAPPPPPPQTQDDPNHEPSHPVAGGYRPWSPPPMLPSAGPSRDRVTVQRFDLRERTDDDSQTPGAGDEDWMVKVDRKGKGRAVPLPLGYKPPMGIHNRHHSLPLPAHFTPFTTGETKDKDKPVSLTFEQLPHEIRVMVMRGVMEGWPEISRTRMAGELRGRKELIRLSVVSKSWESLCFDGQLWPHLALSSFAHLLHPSTLYRILRHSASFITHLSLRGMDKVGGYTILTALGGLSPDDGFQLGLETIDLQGCLGISSKDICSLVGRSGRLRRICLRSVPHVTVETLISILSNAPLLEELDVSYCSNILLPDIAHAFAHSSHHSSRLRKLRMAGVNGTFPEDIWTILTDSGVLPGLEVLDLQNCPGLSESTFAPLLSSNPTALSSLTHLNLSSTPLTPSIFTHLTHLLLNLQILQVARIHRFYDPDDDDDGHALAEMLKSMPKLRKVDLEDTAGMSGVCDLVLKAMTPGKYAYEDVDGELVVGMELEELNIGYGDVTSEAVVDLIHGCKKLRVLDVDNTSVGNTVMRAFNRHTPSPSSSSSSSSPSHLRRLSLIDCRSITSQAYAPLSPRTRPRQGWPGWQAVPFGYDPNGDEMEEEKVVLKTFWSWRRVAVPKGWREVIKEAERVAEVEERKMKDVGAGAVDEGSAGARSIPNARAKESVSRMKMRRSKSEGLYDERVGCVIA</sequence>
<dbReference type="PANTHER" id="PTHR13318:SF281">
    <property type="entry name" value="F-BOX DOMAIN-CONTAINING PROTEIN"/>
    <property type="match status" value="1"/>
</dbReference>
<dbReference type="GO" id="GO:0031146">
    <property type="term" value="P:SCF-dependent proteasomal ubiquitin-dependent protein catabolic process"/>
    <property type="evidence" value="ECO:0007669"/>
    <property type="project" value="TreeGrafter"/>
</dbReference>
<evidence type="ECO:0000313" key="4">
    <source>
        <dbReference type="Proteomes" id="UP000094065"/>
    </source>
</evidence>
<name>A0A1E3I5V9_9TREE</name>
<dbReference type="SUPFAM" id="SSF81383">
    <property type="entry name" value="F-box domain"/>
    <property type="match status" value="1"/>
</dbReference>
<feature type="compositionally biased region" description="Low complexity" evidence="1">
    <location>
        <begin position="817"/>
        <end position="829"/>
    </location>
</feature>
<dbReference type="EMBL" id="AWGJ01000002">
    <property type="protein sequence ID" value="ODN83755.1"/>
    <property type="molecule type" value="Genomic_DNA"/>
</dbReference>
<proteinExistence type="predicted"/>
<dbReference type="RefSeq" id="XP_018997755.1">
    <property type="nucleotide sequence ID" value="XM_019135328.1"/>
</dbReference>